<evidence type="ECO:0000313" key="3">
    <source>
        <dbReference type="Proteomes" id="UP000283090"/>
    </source>
</evidence>
<dbReference type="Proteomes" id="UP000283090">
    <property type="component" value="Unassembled WGS sequence"/>
</dbReference>
<dbReference type="STRING" id="97331.A0A437A4S6"/>
<feature type="region of interest" description="Disordered" evidence="1">
    <location>
        <begin position="533"/>
        <end position="554"/>
    </location>
</feature>
<feature type="compositionally biased region" description="Low complexity" evidence="1">
    <location>
        <begin position="844"/>
        <end position="857"/>
    </location>
</feature>
<accession>A0A437A4S6</accession>
<proteinExistence type="predicted"/>
<feature type="compositionally biased region" description="Polar residues" evidence="1">
    <location>
        <begin position="12"/>
        <end position="31"/>
    </location>
</feature>
<name>A0A437A4S6_ARTFL</name>
<keyword evidence="3" id="KW-1185">Reference proteome</keyword>
<feature type="region of interest" description="Disordered" evidence="1">
    <location>
        <begin position="837"/>
        <end position="891"/>
    </location>
</feature>
<protein>
    <submittedName>
        <fullName evidence="2">Uncharacterized protein</fullName>
    </submittedName>
</protein>
<dbReference type="EMBL" id="SAEB01000006">
    <property type="protein sequence ID" value="RVD86113.1"/>
    <property type="molecule type" value="Genomic_DNA"/>
</dbReference>
<evidence type="ECO:0000256" key="1">
    <source>
        <dbReference type="SAM" id="MobiDB-lite"/>
    </source>
</evidence>
<dbReference type="OrthoDB" id="5371510at2759"/>
<dbReference type="GeneID" id="93586717"/>
<reference evidence="2 3" key="1">
    <citation type="submission" date="2019-01" db="EMBL/GenBank/DDBJ databases">
        <title>Intercellular communication is required for trap formation in the nematode-trapping fungus Duddingtonia flagrans.</title>
        <authorList>
            <person name="Youssar L."/>
            <person name="Wernet V."/>
            <person name="Hensel N."/>
            <person name="Hildebrandt H.-G."/>
            <person name="Fischer R."/>
        </authorList>
    </citation>
    <scope>NUCLEOTIDE SEQUENCE [LARGE SCALE GENOMIC DNA]</scope>
    <source>
        <strain evidence="2 3">CBS H-5679</strain>
    </source>
</reference>
<dbReference type="RefSeq" id="XP_067491657.1">
    <property type="nucleotide sequence ID" value="XM_067633495.1"/>
</dbReference>
<evidence type="ECO:0000313" key="2">
    <source>
        <dbReference type="EMBL" id="RVD86113.1"/>
    </source>
</evidence>
<dbReference type="AlphaFoldDB" id="A0A437A4S6"/>
<feature type="compositionally biased region" description="Acidic residues" evidence="1">
    <location>
        <begin position="871"/>
        <end position="891"/>
    </location>
</feature>
<comment type="caution">
    <text evidence="2">The sequence shown here is derived from an EMBL/GenBank/DDBJ whole genome shotgun (WGS) entry which is preliminary data.</text>
</comment>
<dbReference type="VEuPathDB" id="FungiDB:DFL_004406"/>
<gene>
    <name evidence="2" type="ORF">DFL_004406</name>
</gene>
<feature type="region of interest" description="Disordered" evidence="1">
    <location>
        <begin position="1"/>
        <end position="31"/>
    </location>
</feature>
<organism evidence="2 3">
    <name type="scientific">Arthrobotrys flagrans</name>
    <name type="common">Nematode-trapping fungus</name>
    <name type="synonym">Trichothecium flagrans</name>
    <dbReference type="NCBI Taxonomy" id="97331"/>
    <lineage>
        <taxon>Eukaryota</taxon>
        <taxon>Fungi</taxon>
        <taxon>Dikarya</taxon>
        <taxon>Ascomycota</taxon>
        <taxon>Pezizomycotina</taxon>
        <taxon>Orbiliomycetes</taxon>
        <taxon>Orbiliales</taxon>
        <taxon>Orbiliaceae</taxon>
        <taxon>Arthrobotrys</taxon>
    </lineage>
</organism>
<sequence>MALITDPGQRGATLNLQRGPPGTSSYAGSEASVETATASFATDSTLGDYFQDPPPSQFDSSTPIYAQVPREPGNTLPSNPATNTPLPLLQMNDGDTLIFINPPLSTITPDIASRRFGLSNAPLRVRSHALLSTGSQVFAQLLSPPMQQRHINRLVKQKKVFLVDGKLPIGVRYVLDLTPEDEGEKAVEWQEKLWCPEIVLRWKSNLVDYFEAPLSDQDQMAKNLEEFRQTAWGERKPAVEGEEAPAVQPKKEYLPEPYSFGRHILALERLVHIVHGSDPLVQTTVDWYTLHCLSVAFGTTDATRDYIARWIFSNSLMIETHPAFILRICAEAGLATIASDAFAAAVMRASFDPEETAKVPGAPEAALSLMTRAQNELKNLLNMDWIDQYLPPTSEVDKNFFDPFRLSLRSYVSRRLKLSGNLGCVGAEETELEDRAVQRNTWVNLSETSLASDNTSSSPDILDLPTRFDLDQAIFQWGKWEASGEGPSHEVEDLWRDVKSGAPHHPLPSVTQQTSLRDSASHFEIVTYEDDATSEVVSNSGTELPGRDDDVKSVSSTHTINSALRALKTENTHPNFHDSSETLIEPLIKTETKDPPTYLAPAPALQPILKATNPSHAFPDSEAGTPTWLRDELALLGYQNRPAHFWAIMHHPSHDYRKPAEPRIRCADCPDMLYFPGPGETLGNFRVHLRNVGHLNRIESRKCAENRYTHEQPSGDYEYDNKPIWPPQSRAKIEIPFSLLNIIRLCETYIRSKCAEMTARNIVFEPILLEEQLACLEDPERSFMPVWSGGEAVGNTKGVPHRGISDQPANDDMSVNVSTVGVGSVCTASTFSTTGSYVDIETPGGSSSGSVISLSESSDGDEDAVMSAPGEVDDWVMSDGDDEDYDDIYFS</sequence>